<dbReference type="AlphaFoldDB" id="D5SLE9"/>
<keyword evidence="2" id="KW-0472">Membrane</keyword>
<sequence>MPWVRWTAWTRPGEDHKKRRQRGRRLPGDHGGRPGRSGARTVRARVWIAGLWAVSCLGGLAAIAVLDPGPTAGERRWEPAVGPTAGPTADPAVDPALVVECEQFTTGHGLGERATAPPVTEEGPLVILATAVPEECADTVDGDPGGR</sequence>
<keyword evidence="4" id="KW-1185">Reference proteome</keyword>
<proteinExistence type="predicted"/>
<feature type="region of interest" description="Disordered" evidence="1">
    <location>
        <begin position="70"/>
        <end position="91"/>
    </location>
</feature>
<reference evidence="3 4" key="1">
    <citation type="journal article" date="2010" name="Genome Biol. Evol.">
        <title>The sequence of a 1.8-mb bacterial linear plasmid reveals a rich evolutionary reservoir of secondary metabolic pathways.</title>
        <authorList>
            <person name="Medema M.H."/>
            <person name="Trefzer A."/>
            <person name="Kovalchuk A."/>
            <person name="van den Berg M."/>
            <person name="Mueller U."/>
            <person name="Heijne W."/>
            <person name="Wu L."/>
            <person name="Alam M.T."/>
            <person name="Ronning C.M."/>
            <person name="Nierman W.C."/>
            <person name="Bovenberg R.A.L."/>
            <person name="Breitling R."/>
            <person name="Takano E."/>
        </authorList>
    </citation>
    <scope>NUCLEOTIDE SEQUENCE [LARGE SCALE GENOMIC DNA]</scope>
    <source>
        <strain evidence="4">ATCC 27064 / DSM 738 / JCM 4710 / NBRC 13307 / NCIMB 12785 / NRRL 3585 / VKM Ac-602</strain>
        <plasmid evidence="3">pSCL4</plasmid>
    </source>
</reference>
<keyword evidence="2" id="KW-0812">Transmembrane</keyword>
<dbReference type="EMBL" id="CM000914">
    <property type="protein sequence ID" value="EFG04742.2"/>
    <property type="molecule type" value="Genomic_DNA"/>
</dbReference>
<evidence type="ECO:0000256" key="1">
    <source>
        <dbReference type="SAM" id="MobiDB-lite"/>
    </source>
</evidence>
<geneLocation type="plasmid" evidence="3 4">
    <name>pSCL4</name>
</geneLocation>
<name>D5SLE9_STRCL</name>
<evidence type="ECO:0000256" key="2">
    <source>
        <dbReference type="SAM" id="Phobius"/>
    </source>
</evidence>
<dbReference type="Proteomes" id="UP000002357">
    <property type="component" value="Plasmid pSCL4"/>
</dbReference>
<feature type="region of interest" description="Disordered" evidence="1">
    <location>
        <begin position="1"/>
        <end position="40"/>
    </location>
</feature>
<keyword evidence="3" id="KW-0614">Plasmid</keyword>
<accession>D5SLE9</accession>
<feature type="transmembrane region" description="Helical" evidence="2">
    <location>
        <begin position="46"/>
        <end position="66"/>
    </location>
</feature>
<organism evidence="3 4">
    <name type="scientific">Streptomyces clavuligerus</name>
    <dbReference type="NCBI Taxonomy" id="1901"/>
    <lineage>
        <taxon>Bacteria</taxon>
        <taxon>Bacillati</taxon>
        <taxon>Actinomycetota</taxon>
        <taxon>Actinomycetes</taxon>
        <taxon>Kitasatosporales</taxon>
        <taxon>Streptomycetaceae</taxon>
        <taxon>Streptomyces</taxon>
    </lineage>
</organism>
<protein>
    <submittedName>
        <fullName evidence="3">Uncharacterized protein</fullName>
    </submittedName>
</protein>
<evidence type="ECO:0000313" key="3">
    <source>
        <dbReference type="EMBL" id="EFG04742.2"/>
    </source>
</evidence>
<evidence type="ECO:0000313" key="4">
    <source>
        <dbReference type="Proteomes" id="UP000002357"/>
    </source>
</evidence>
<gene>
    <name evidence="3" type="ORF">SCLAV_p1256</name>
</gene>
<keyword evidence="2" id="KW-1133">Transmembrane helix</keyword>